<keyword evidence="5" id="KW-0539">Nucleus</keyword>
<keyword evidence="2" id="KW-0862">Zinc</keyword>
<organism evidence="7 8">
    <name type="scientific">Aspergillus leporis</name>
    <dbReference type="NCBI Taxonomy" id="41062"/>
    <lineage>
        <taxon>Eukaryota</taxon>
        <taxon>Fungi</taxon>
        <taxon>Dikarya</taxon>
        <taxon>Ascomycota</taxon>
        <taxon>Pezizomycotina</taxon>
        <taxon>Eurotiomycetes</taxon>
        <taxon>Eurotiomycetidae</taxon>
        <taxon>Eurotiales</taxon>
        <taxon>Aspergillaceae</taxon>
        <taxon>Aspergillus</taxon>
        <taxon>Aspergillus subgen. Circumdati</taxon>
    </lineage>
</organism>
<evidence type="ECO:0000256" key="5">
    <source>
        <dbReference type="ARBA" id="ARBA00023242"/>
    </source>
</evidence>
<protein>
    <recommendedName>
        <fullName evidence="9">Transcription factor domain-containing protein</fullName>
    </recommendedName>
</protein>
<dbReference type="PANTHER" id="PTHR47660">
    <property type="entry name" value="TRANSCRIPTION FACTOR WITH C2H2 AND ZN(2)-CYS(6) DNA BINDING DOMAIN (EUROFUNG)-RELATED-RELATED"/>
    <property type="match status" value="1"/>
</dbReference>
<evidence type="ECO:0000313" key="7">
    <source>
        <dbReference type="EMBL" id="KAB8074602.1"/>
    </source>
</evidence>
<evidence type="ECO:0000256" key="2">
    <source>
        <dbReference type="ARBA" id="ARBA00022833"/>
    </source>
</evidence>
<dbReference type="PANTHER" id="PTHR47660:SF3">
    <property type="entry name" value="FINGER DOMAIN PROTEIN, PUTATIVE (AFU_ORTHOLOGUE AFUA_4G03310)-RELATED"/>
    <property type="match status" value="1"/>
</dbReference>
<dbReference type="EMBL" id="ML732207">
    <property type="protein sequence ID" value="KAB8074602.1"/>
    <property type="molecule type" value="Genomic_DNA"/>
</dbReference>
<dbReference type="OrthoDB" id="5423818at2759"/>
<evidence type="ECO:0000256" key="4">
    <source>
        <dbReference type="ARBA" id="ARBA00023163"/>
    </source>
</evidence>
<accession>A0A5N5X5L7</accession>
<proteinExistence type="predicted"/>
<sequence>MDTIVGLEELVVPPGLDLGIECHYPANTPKGTGPRAQHDDNGPTKRRKAAPPFVAEPSGVDNRQERIKHDDVILDSALVISDPEFANPGMGDLDWDDLDISFADFLNPQTNDKTVQYPSSGSSSSFQHSAHAANQTIQVQPVISFSPVSIPAQPTHTPRLLIQRPKMKTGVHRIANLIQHTMKSYLLVMLRHNTLPPFIHPHLISSDVENNHMWPLLNCISLVHMISHEVQGSRHVFWVNVRLECERLCAEHSRLNKWELLAAMQALSIYILIRLYEGETAHNNLDFLLLATVTTIAKQITCSDIACNTPSAQCNYGHKISWKDWIFEESRRRLSVVYRVVNMLFYFEPAAMCDLPTDLVLAPLPAKKQLWEASDELDWRAENEKDPGVQTAFGLAANGELVKLGEERLYCSDAVLLHKSLDARTLPRSTANWEEWCSGMDGFGGLVMLVASLIV</sequence>
<dbReference type="Proteomes" id="UP000326565">
    <property type="component" value="Unassembled WGS sequence"/>
</dbReference>
<dbReference type="AlphaFoldDB" id="A0A5N5X5L7"/>
<evidence type="ECO:0008006" key="9">
    <source>
        <dbReference type="Google" id="ProtNLM"/>
    </source>
</evidence>
<gene>
    <name evidence="7" type="ORF">BDV29DRAFT_201254</name>
</gene>
<name>A0A5N5X5L7_9EURO</name>
<evidence type="ECO:0000256" key="3">
    <source>
        <dbReference type="ARBA" id="ARBA00023015"/>
    </source>
</evidence>
<evidence type="ECO:0000256" key="6">
    <source>
        <dbReference type="SAM" id="MobiDB-lite"/>
    </source>
</evidence>
<feature type="region of interest" description="Disordered" evidence="6">
    <location>
        <begin position="23"/>
        <end position="61"/>
    </location>
</feature>
<keyword evidence="3" id="KW-0805">Transcription regulation</keyword>
<reference evidence="7 8" key="1">
    <citation type="submission" date="2019-04" db="EMBL/GenBank/DDBJ databases">
        <title>Friends and foes A comparative genomics study of 23 Aspergillus species from section Flavi.</title>
        <authorList>
            <consortium name="DOE Joint Genome Institute"/>
            <person name="Kjaerbolling I."/>
            <person name="Vesth T."/>
            <person name="Frisvad J.C."/>
            <person name="Nybo J.L."/>
            <person name="Theobald S."/>
            <person name="Kildgaard S."/>
            <person name="Isbrandt T."/>
            <person name="Kuo A."/>
            <person name="Sato A."/>
            <person name="Lyhne E.K."/>
            <person name="Kogle M.E."/>
            <person name="Wiebenga A."/>
            <person name="Kun R.S."/>
            <person name="Lubbers R.J."/>
            <person name="Makela M.R."/>
            <person name="Barry K."/>
            <person name="Chovatia M."/>
            <person name="Clum A."/>
            <person name="Daum C."/>
            <person name="Haridas S."/>
            <person name="He G."/>
            <person name="LaButti K."/>
            <person name="Lipzen A."/>
            <person name="Mondo S."/>
            <person name="Riley R."/>
            <person name="Salamov A."/>
            <person name="Simmons B.A."/>
            <person name="Magnuson J.K."/>
            <person name="Henrissat B."/>
            <person name="Mortensen U.H."/>
            <person name="Larsen T.O."/>
            <person name="Devries R.P."/>
            <person name="Grigoriev I.V."/>
            <person name="Machida M."/>
            <person name="Baker S.E."/>
            <person name="Andersen M.R."/>
        </authorList>
    </citation>
    <scope>NUCLEOTIDE SEQUENCE [LARGE SCALE GENOMIC DNA]</scope>
    <source>
        <strain evidence="7 8">CBS 151.66</strain>
    </source>
</reference>
<evidence type="ECO:0000256" key="1">
    <source>
        <dbReference type="ARBA" id="ARBA00022723"/>
    </source>
</evidence>
<keyword evidence="8" id="KW-1185">Reference proteome</keyword>
<keyword evidence="1" id="KW-0479">Metal-binding</keyword>
<evidence type="ECO:0000313" key="8">
    <source>
        <dbReference type="Proteomes" id="UP000326565"/>
    </source>
</evidence>
<dbReference type="GO" id="GO:0046872">
    <property type="term" value="F:metal ion binding"/>
    <property type="evidence" value="ECO:0007669"/>
    <property type="project" value="UniProtKB-KW"/>
</dbReference>
<keyword evidence="4" id="KW-0804">Transcription</keyword>